<evidence type="ECO:0000313" key="2">
    <source>
        <dbReference type="Proteomes" id="UP000732298"/>
    </source>
</evidence>
<sequence>MHIPARNAIAISDRLKTHAGWLKSMAMQRGNNGNGHLNGVRIDAMTPRKHRRQLLFAAGDGKREAFRKAWAGAENLREKVGRKLHGPEIRKKDAVKIKRLMEEHTLAQERMAEKNIGRTGVHRRRLGKMEKGSAEARYTELRMARHQSKGAAFRDAHRHSAALQKTVFGLLGEWKNS</sequence>
<dbReference type="AlphaFoldDB" id="A0A8T3YRC5"/>
<comment type="caution">
    <text evidence="1">The sequence shown here is derived from an EMBL/GenBank/DDBJ whole genome shotgun (WGS) entry which is preliminary data.</text>
</comment>
<proteinExistence type="predicted"/>
<accession>A0A8T3YRC5</accession>
<protein>
    <submittedName>
        <fullName evidence="1">Uncharacterized protein</fullName>
    </submittedName>
</protein>
<evidence type="ECO:0000313" key="1">
    <source>
        <dbReference type="EMBL" id="MBI4210699.1"/>
    </source>
</evidence>
<organism evidence="1 2">
    <name type="scientific">Candidatus Iainarchaeum sp</name>
    <dbReference type="NCBI Taxonomy" id="3101447"/>
    <lineage>
        <taxon>Archaea</taxon>
        <taxon>Candidatus Iainarchaeota</taxon>
        <taxon>Candidatus Iainarchaeia</taxon>
        <taxon>Candidatus Iainarchaeales</taxon>
        <taxon>Candidatus Iainarchaeaceae</taxon>
        <taxon>Candidatus Iainarchaeum</taxon>
    </lineage>
</organism>
<dbReference type="Proteomes" id="UP000732298">
    <property type="component" value="Unassembled WGS sequence"/>
</dbReference>
<gene>
    <name evidence="1" type="ORF">HY544_04305</name>
</gene>
<dbReference type="EMBL" id="JACQPB010000040">
    <property type="protein sequence ID" value="MBI4210699.1"/>
    <property type="molecule type" value="Genomic_DNA"/>
</dbReference>
<reference evidence="1" key="1">
    <citation type="submission" date="2020-07" db="EMBL/GenBank/DDBJ databases">
        <title>Huge and variable diversity of episymbiotic CPR bacteria and DPANN archaea in groundwater ecosystems.</title>
        <authorList>
            <person name="He C.Y."/>
            <person name="Keren R."/>
            <person name="Whittaker M."/>
            <person name="Farag I.F."/>
            <person name="Doudna J."/>
            <person name="Cate J.H.D."/>
            <person name="Banfield J.F."/>
        </authorList>
    </citation>
    <scope>NUCLEOTIDE SEQUENCE</scope>
    <source>
        <strain evidence="1">NC_groundwater_1296_Ag_S-0.2um_52_80</strain>
    </source>
</reference>
<name>A0A8T3YRC5_9ARCH</name>